<comment type="caution">
    <text evidence="1">The sequence shown here is derived from an EMBL/GenBank/DDBJ whole genome shotgun (WGS) entry which is preliminary data.</text>
</comment>
<sequence length="275" mass="29213">MACALLLTGCSAAANEAGGTSSEKNASASPAVKELSAIEKVREANPDNIDPTLIYKSIGENSNGKYVVLGANPNSKFAKFDPKLWNQTGDNWTEAEMAKMQVAAIDFLAATMLSGPGVGGNDADRSKQADETLKKMDKASLADGGEKVVRDVFKGPDANNPFLIVTDPKESKSMGYQVFQEATSSRYLDAKVIVNHAESYDKGYKGPLGTATADIASVDVAALVKKKLVKDGETYAQPVYINYDISFVKDGKDVSITGVNIMGTDFSDAPTKAEF</sequence>
<accession>A0A365YHP0</accession>
<protein>
    <submittedName>
        <fullName evidence="1">Uncharacterized protein</fullName>
    </submittedName>
</protein>
<name>A0A365YHP0_9MICC</name>
<dbReference type="EMBL" id="POAF01000003">
    <property type="protein sequence ID" value="RBM01937.1"/>
    <property type="molecule type" value="Genomic_DNA"/>
</dbReference>
<proteinExistence type="predicted"/>
<keyword evidence="2" id="KW-1185">Reference proteome</keyword>
<evidence type="ECO:0000313" key="1">
    <source>
        <dbReference type="EMBL" id="RBM01937.1"/>
    </source>
</evidence>
<dbReference type="Proteomes" id="UP000252167">
    <property type="component" value="Unassembled WGS sequence"/>
</dbReference>
<organism evidence="1 2">
    <name type="scientific">Glutamicibacter soli</name>
    <dbReference type="NCBI Taxonomy" id="453836"/>
    <lineage>
        <taxon>Bacteria</taxon>
        <taxon>Bacillati</taxon>
        <taxon>Actinomycetota</taxon>
        <taxon>Actinomycetes</taxon>
        <taxon>Micrococcales</taxon>
        <taxon>Micrococcaceae</taxon>
        <taxon>Glutamicibacter</taxon>
    </lineage>
</organism>
<evidence type="ECO:0000313" key="2">
    <source>
        <dbReference type="Proteomes" id="UP000252167"/>
    </source>
</evidence>
<reference evidence="1 2" key="1">
    <citation type="submission" date="2018-01" db="EMBL/GenBank/DDBJ databases">
        <title>Glutamicibacter soli strain NHPC-3 Whole genome sequence and assembly.</title>
        <authorList>
            <person name="Choudhury P."/>
            <person name="Gupta D."/>
            <person name="Sengupta K."/>
            <person name="Jawed A."/>
            <person name="Sultana N."/>
            <person name="Saha P."/>
        </authorList>
    </citation>
    <scope>NUCLEOTIDE SEQUENCE [LARGE SCALE GENOMIC DNA]</scope>
    <source>
        <strain evidence="1 2">NHPC-3</strain>
    </source>
</reference>
<dbReference type="AlphaFoldDB" id="A0A365YHP0"/>
<gene>
    <name evidence="1" type="ORF">C1H84_08900</name>
</gene>